<dbReference type="SUPFAM" id="SSF48317">
    <property type="entry name" value="Acid phosphatase/Vanadium-dependent haloperoxidase"/>
    <property type="match status" value="1"/>
</dbReference>
<comment type="catalytic activity">
    <reaction evidence="9">
        <text>di-trans,octa-cis-undecaprenyl diphosphate + H2O = di-trans,octa-cis-undecaprenyl phosphate + phosphate + H(+)</text>
        <dbReference type="Rhea" id="RHEA:28094"/>
        <dbReference type="ChEBI" id="CHEBI:15377"/>
        <dbReference type="ChEBI" id="CHEBI:15378"/>
        <dbReference type="ChEBI" id="CHEBI:43474"/>
        <dbReference type="ChEBI" id="CHEBI:58405"/>
        <dbReference type="ChEBI" id="CHEBI:60392"/>
        <dbReference type="EC" id="3.6.1.27"/>
    </reaction>
</comment>
<evidence type="ECO:0000256" key="1">
    <source>
        <dbReference type="ARBA" id="ARBA00004651"/>
    </source>
</evidence>
<evidence type="ECO:0000256" key="10">
    <source>
        <dbReference type="SAM" id="Phobius"/>
    </source>
</evidence>
<dbReference type="InterPro" id="IPR000326">
    <property type="entry name" value="PAP2/HPO"/>
</dbReference>
<keyword evidence="6 10" id="KW-1133">Transmembrane helix</keyword>
<evidence type="ECO:0000256" key="9">
    <source>
        <dbReference type="ARBA" id="ARBA00047594"/>
    </source>
</evidence>
<evidence type="ECO:0000256" key="8">
    <source>
        <dbReference type="ARBA" id="ARBA00032707"/>
    </source>
</evidence>
<evidence type="ECO:0000313" key="13">
    <source>
        <dbReference type="Proteomes" id="UP000466024"/>
    </source>
</evidence>
<keyword evidence="5" id="KW-0378">Hydrolase</keyword>
<comment type="subcellular location">
    <subcellularLocation>
        <location evidence="1">Cell membrane</location>
        <topology evidence="1">Multi-pass membrane protein</topology>
    </subcellularLocation>
</comment>
<proteinExistence type="predicted"/>
<dbReference type="RefSeq" id="WP_149434902.1">
    <property type="nucleotide sequence ID" value="NZ_VTPX01000003.1"/>
</dbReference>
<keyword evidence="13" id="KW-1185">Reference proteome</keyword>
<dbReference type="CDD" id="cd01610">
    <property type="entry name" value="PAP2_like"/>
    <property type="match status" value="1"/>
</dbReference>
<accession>A0A640WGG1</accession>
<dbReference type="EMBL" id="VTPX01000003">
    <property type="protein sequence ID" value="KAA0019315.1"/>
    <property type="molecule type" value="Genomic_DNA"/>
</dbReference>
<comment type="caution">
    <text evidence="12">The sequence shown here is derived from an EMBL/GenBank/DDBJ whole genome shotgun (WGS) entry which is preliminary data.</text>
</comment>
<keyword evidence="4 10" id="KW-0812">Transmembrane</keyword>
<feature type="domain" description="Phosphatidic acid phosphatase type 2/haloperoxidase" evidence="11">
    <location>
        <begin position="66"/>
        <end position="176"/>
    </location>
</feature>
<feature type="transmembrane region" description="Helical" evidence="10">
    <location>
        <begin position="62"/>
        <end position="85"/>
    </location>
</feature>
<dbReference type="InterPro" id="IPR036938">
    <property type="entry name" value="PAP2/HPO_sf"/>
</dbReference>
<organism evidence="12 13">
    <name type="scientific">Salinicola corii</name>
    <dbReference type="NCBI Taxonomy" id="2606937"/>
    <lineage>
        <taxon>Bacteria</taxon>
        <taxon>Pseudomonadati</taxon>
        <taxon>Pseudomonadota</taxon>
        <taxon>Gammaproteobacteria</taxon>
        <taxon>Oceanospirillales</taxon>
        <taxon>Halomonadaceae</taxon>
        <taxon>Salinicola</taxon>
    </lineage>
</organism>
<dbReference type="GO" id="GO:0050380">
    <property type="term" value="F:undecaprenyl-diphosphatase activity"/>
    <property type="evidence" value="ECO:0007669"/>
    <property type="project" value="UniProtKB-EC"/>
</dbReference>
<feature type="transmembrane region" description="Helical" evidence="10">
    <location>
        <begin position="161"/>
        <end position="183"/>
    </location>
</feature>
<protein>
    <recommendedName>
        <fullName evidence="2">undecaprenyl-diphosphate phosphatase</fullName>
        <ecNumber evidence="2">3.6.1.27</ecNumber>
    </recommendedName>
    <alternativeName>
        <fullName evidence="8">Undecaprenyl pyrophosphate phosphatase</fullName>
    </alternativeName>
</protein>
<dbReference type="Pfam" id="PF01569">
    <property type="entry name" value="PAP2"/>
    <property type="match status" value="1"/>
</dbReference>
<sequence length="184" mass="20677">MPPRTQRLTFERLDRFESRLSHRLAELSRHTPTLWLFRCVSRLGDWPAWAFLALLQPLLHGYQGWLIAIQWGLTASIAALLYRLLKTRLCRERPYITFTTIRCTMPPVDRYSFPSGHTLHAVMFTSLTAASSPQLLPAVLPLAGLIAISRVVLGLHYVSDVVVGALIGAGLAWCSGLLVLMVWN</sequence>
<evidence type="ECO:0000256" key="5">
    <source>
        <dbReference type="ARBA" id="ARBA00022801"/>
    </source>
</evidence>
<evidence type="ECO:0000256" key="4">
    <source>
        <dbReference type="ARBA" id="ARBA00022692"/>
    </source>
</evidence>
<keyword evidence="7 10" id="KW-0472">Membrane</keyword>
<dbReference type="EC" id="3.6.1.27" evidence="2"/>
<keyword evidence="3" id="KW-1003">Cell membrane</keyword>
<evidence type="ECO:0000256" key="2">
    <source>
        <dbReference type="ARBA" id="ARBA00012374"/>
    </source>
</evidence>
<reference evidence="12 13" key="1">
    <citation type="submission" date="2019-08" db="EMBL/GenBank/DDBJ databases">
        <title>Bioinformatics analysis of the strain L3 and L5.</title>
        <authorList>
            <person name="Li X."/>
        </authorList>
    </citation>
    <scope>NUCLEOTIDE SEQUENCE [LARGE SCALE GENOMIC DNA]</scope>
    <source>
        <strain evidence="12 13">L3</strain>
    </source>
</reference>
<evidence type="ECO:0000256" key="6">
    <source>
        <dbReference type="ARBA" id="ARBA00022989"/>
    </source>
</evidence>
<dbReference type="Gene3D" id="1.20.144.10">
    <property type="entry name" value="Phosphatidic acid phosphatase type 2/haloperoxidase"/>
    <property type="match status" value="1"/>
</dbReference>
<dbReference type="AlphaFoldDB" id="A0A640WGG1"/>
<evidence type="ECO:0000256" key="3">
    <source>
        <dbReference type="ARBA" id="ARBA00022475"/>
    </source>
</evidence>
<evidence type="ECO:0000256" key="7">
    <source>
        <dbReference type="ARBA" id="ARBA00023136"/>
    </source>
</evidence>
<dbReference type="GO" id="GO:0005886">
    <property type="term" value="C:plasma membrane"/>
    <property type="evidence" value="ECO:0007669"/>
    <property type="project" value="UniProtKB-SubCell"/>
</dbReference>
<gene>
    <name evidence="12" type="ORF">F0A16_08290</name>
</gene>
<dbReference type="PANTHER" id="PTHR14969:SF62">
    <property type="entry name" value="DECAPRENYLPHOSPHORYL-5-PHOSPHORIBOSE PHOSPHATASE RV3807C-RELATED"/>
    <property type="match status" value="1"/>
</dbReference>
<dbReference type="PANTHER" id="PTHR14969">
    <property type="entry name" value="SPHINGOSINE-1-PHOSPHATE PHOSPHOHYDROLASE"/>
    <property type="match status" value="1"/>
</dbReference>
<dbReference type="Proteomes" id="UP000466024">
    <property type="component" value="Unassembled WGS sequence"/>
</dbReference>
<evidence type="ECO:0000259" key="11">
    <source>
        <dbReference type="SMART" id="SM00014"/>
    </source>
</evidence>
<name>A0A640WGG1_9GAMM</name>
<evidence type="ECO:0000313" key="12">
    <source>
        <dbReference type="EMBL" id="KAA0019315.1"/>
    </source>
</evidence>
<dbReference type="SMART" id="SM00014">
    <property type="entry name" value="acidPPc"/>
    <property type="match status" value="1"/>
</dbReference>
<feature type="transmembrane region" description="Helical" evidence="10">
    <location>
        <begin position="135"/>
        <end position="155"/>
    </location>
</feature>